<reference evidence="7 8" key="1">
    <citation type="submission" date="2018-10" db="EMBL/GenBank/DDBJ databases">
        <title>Genomic Encyclopedia of Type Strains, Phase IV (KMG-IV): sequencing the most valuable type-strain genomes for metagenomic binning, comparative biology and taxonomic classification.</title>
        <authorList>
            <person name="Goeker M."/>
        </authorList>
    </citation>
    <scope>NUCLEOTIDE SEQUENCE [LARGE SCALE GENOMIC DNA]</scope>
    <source>
        <strain evidence="7 8">DSM 15521</strain>
    </source>
</reference>
<comment type="subcellular location">
    <subcellularLocation>
        <location evidence="5">Cytoplasm</location>
    </subcellularLocation>
</comment>
<dbReference type="GO" id="GO:0004518">
    <property type="term" value="F:nuclease activity"/>
    <property type="evidence" value="ECO:0007669"/>
    <property type="project" value="UniProtKB-KW"/>
</dbReference>
<evidence type="ECO:0000256" key="2">
    <source>
        <dbReference type="ARBA" id="ARBA00022517"/>
    </source>
</evidence>
<keyword evidence="1 5" id="KW-0963">Cytoplasm</keyword>
<dbReference type="Pfam" id="PF03652">
    <property type="entry name" value="RuvX"/>
    <property type="match status" value="1"/>
</dbReference>
<dbReference type="AlphaFoldDB" id="A0A420W775"/>
<proteinExistence type="inferred from homology"/>
<comment type="caution">
    <text evidence="7">The sequence shown here is derived from an EMBL/GenBank/DDBJ whole genome shotgun (WGS) entry which is preliminary data.</text>
</comment>
<evidence type="ECO:0000256" key="4">
    <source>
        <dbReference type="ARBA" id="ARBA00022801"/>
    </source>
</evidence>
<evidence type="ECO:0000313" key="7">
    <source>
        <dbReference type="EMBL" id="RKQ63154.1"/>
    </source>
</evidence>
<keyword evidence="4 5" id="KW-0378">Hydrolase</keyword>
<dbReference type="GO" id="GO:0000967">
    <property type="term" value="P:rRNA 5'-end processing"/>
    <property type="evidence" value="ECO:0007669"/>
    <property type="project" value="UniProtKB-UniRule"/>
</dbReference>
<dbReference type="PANTHER" id="PTHR33317">
    <property type="entry name" value="POLYNUCLEOTIDYL TRANSFERASE, RIBONUCLEASE H-LIKE SUPERFAMILY PROTEIN"/>
    <property type="match status" value="1"/>
</dbReference>
<dbReference type="NCBIfam" id="TIGR00250">
    <property type="entry name" value="RNAse_H_YqgF"/>
    <property type="match status" value="1"/>
</dbReference>
<dbReference type="InterPro" id="IPR012337">
    <property type="entry name" value="RNaseH-like_sf"/>
</dbReference>
<feature type="domain" description="YqgF/RNase H-like" evidence="6">
    <location>
        <begin position="1"/>
        <end position="106"/>
    </location>
</feature>
<gene>
    <name evidence="7" type="ORF">C7457_0016</name>
</gene>
<keyword evidence="8" id="KW-1185">Reference proteome</keyword>
<dbReference type="PANTHER" id="PTHR33317:SF4">
    <property type="entry name" value="POLYNUCLEOTIDYL TRANSFERASE, RIBONUCLEASE H-LIKE SUPERFAMILY PROTEIN"/>
    <property type="match status" value="1"/>
</dbReference>
<dbReference type="RefSeq" id="WP_245939549.1">
    <property type="nucleotide sequence ID" value="NZ_RBIE01000001.1"/>
</dbReference>
<evidence type="ECO:0000256" key="1">
    <source>
        <dbReference type="ARBA" id="ARBA00022490"/>
    </source>
</evidence>
<comment type="similarity">
    <text evidence="5">Belongs to the YqgF HJR family.</text>
</comment>
<dbReference type="Proteomes" id="UP000280881">
    <property type="component" value="Unassembled WGS sequence"/>
</dbReference>
<dbReference type="InterPro" id="IPR005227">
    <property type="entry name" value="YqgF"/>
</dbReference>
<evidence type="ECO:0000259" key="6">
    <source>
        <dbReference type="SMART" id="SM00732"/>
    </source>
</evidence>
<dbReference type="SMART" id="SM00732">
    <property type="entry name" value="YqgFc"/>
    <property type="match status" value="1"/>
</dbReference>
<keyword evidence="3 5" id="KW-0540">Nuclease</keyword>
<dbReference type="EMBL" id="RBIE01000001">
    <property type="protein sequence ID" value="RKQ63154.1"/>
    <property type="molecule type" value="Genomic_DNA"/>
</dbReference>
<evidence type="ECO:0000313" key="8">
    <source>
        <dbReference type="Proteomes" id="UP000280881"/>
    </source>
</evidence>
<dbReference type="InterPro" id="IPR006641">
    <property type="entry name" value="YqgF/RNaseH-like_dom"/>
</dbReference>
<dbReference type="EC" id="3.1.-.-" evidence="5"/>
<dbReference type="SUPFAM" id="SSF53098">
    <property type="entry name" value="Ribonuclease H-like"/>
    <property type="match status" value="1"/>
</dbReference>
<evidence type="ECO:0000256" key="5">
    <source>
        <dbReference type="HAMAP-Rule" id="MF_00651"/>
    </source>
</evidence>
<comment type="function">
    <text evidence="5">Could be a nuclease involved in processing of the 5'-end of pre-16S rRNA.</text>
</comment>
<dbReference type="Gene3D" id="3.30.420.140">
    <property type="entry name" value="YqgF/RNase H-like domain"/>
    <property type="match status" value="1"/>
</dbReference>
<evidence type="ECO:0000256" key="3">
    <source>
        <dbReference type="ARBA" id="ARBA00022722"/>
    </source>
</evidence>
<keyword evidence="2 5" id="KW-0690">Ribosome biogenesis</keyword>
<sequence length="141" mass="15995">MRVMALDVGFKRIGVAISDPLGLTASPYTIIHRKSNRETFKELLRIIDEKGVGKIVVGIPVNREGKVTQIGQKIKKFASKLEEFLKEEGRKVEITFWDEAYSTKEAQEIARSLGKKKEELDDYAAALILREFLEQLQSKGQ</sequence>
<dbReference type="GO" id="GO:0005829">
    <property type="term" value="C:cytosol"/>
    <property type="evidence" value="ECO:0007669"/>
    <property type="project" value="TreeGrafter"/>
</dbReference>
<name>A0A420W775_9BACT</name>
<accession>A0A420W775</accession>
<dbReference type="HAMAP" id="MF_00651">
    <property type="entry name" value="Nuclease_YqgF"/>
    <property type="match status" value="1"/>
</dbReference>
<dbReference type="InterPro" id="IPR037027">
    <property type="entry name" value="YqgF/RNaseH-like_dom_sf"/>
</dbReference>
<protein>
    <recommendedName>
        <fullName evidence="5">Putative pre-16S rRNA nuclease</fullName>
        <ecNumber evidence="5">3.1.-.-</ecNumber>
    </recommendedName>
</protein>
<dbReference type="CDD" id="cd16964">
    <property type="entry name" value="YqgF"/>
    <property type="match status" value="1"/>
</dbReference>
<organism evidence="7 8">
    <name type="scientific">Thermovibrio guaymasensis</name>
    <dbReference type="NCBI Taxonomy" id="240167"/>
    <lineage>
        <taxon>Bacteria</taxon>
        <taxon>Pseudomonadati</taxon>
        <taxon>Aquificota</taxon>
        <taxon>Aquificia</taxon>
        <taxon>Desulfurobacteriales</taxon>
        <taxon>Desulfurobacteriaceae</taxon>
        <taxon>Thermovibrio</taxon>
    </lineage>
</organism>
<dbReference type="GO" id="GO:0016788">
    <property type="term" value="F:hydrolase activity, acting on ester bonds"/>
    <property type="evidence" value="ECO:0007669"/>
    <property type="project" value="UniProtKB-UniRule"/>
</dbReference>